<evidence type="ECO:0000313" key="3">
    <source>
        <dbReference type="EMBL" id="CAL1398133.1"/>
    </source>
</evidence>
<feature type="domain" description="C2H2-type" evidence="2">
    <location>
        <begin position="274"/>
        <end position="294"/>
    </location>
</feature>
<keyword evidence="4" id="KW-1185">Reference proteome</keyword>
<feature type="compositionally biased region" description="Polar residues" evidence="1">
    <location>
        <begin position="134"/>
        <end position="147"/>
    </location>
</feature>
<dbReference type="AlphaFoldDB" id="A0AAV2FIS7"/>
<evidence type="ECO:0000256" key="1">
    <source>
        <dbReference type="SAM" id="MobiDB-lite"/>
    </source>
</evidence>
<name>A0AAV2FIS7_9ROSI</name>
<protein>
    <recommendedName>
        <fullName evidence="2">C2H2-type domain-containing protein</fullName>
    </recommendedName>
</protein>
<proteinExistence type="predicted"/>
<dbReference type="EMBL" id="OZ034819">
    <property type="protein sequence ID" value="CAL1398133.1"/>
    <property type="molecule type" value="Genomic_DNA"/>
</dbReference>
<evidence type="ECO:0000259" key="2">
    <source>
        <dbReference type="PROSITE" id="PS00028"/>
    </source>
</evidence>
<evidence type="ECO:0000313" key="4">
    <source>
        <dbReference type="Proteomes" id="UP001497516"/>
    </source>
</evidence>
<accession>A0AAV2FIS7</accession>
<dbReference type="Proteomes" id="UP001497516">
    <property type="component" value="Chromosome 6"/>
</dbReference>
<feature type="region of interest" description="Disordered" evidence="1">
    <location>
        <begin position="134"/>
        <end position="204"/>
    </location>
</feature>
<reference evidence="3 4" key="1">
    <citation type="submission" date="2024-04" db="EMBL/GenBank/DDBJ databases">
        <authorList>
            <person name="Fracassetti M."/>
        </authorList>
    </citation>
    <scope>NUCLEOTIDE SEQUENCE [LARGE SCALE GENOMIC DNA]</scope>
</reference>
<organism evidence="3 4">
    <name type="scientific">Linum trigynum</name>
    <dbReference type="NCBI Taxonomy" id="586398"/>
    <lineage>
        <taxon>Eukaryota</taxon>
        <taxon>Viridiplantae</taxon>
        <taxon>Streptophyta</taxon>
        <taxon>Embryophyta</taxon>
        <taxon>Tracheophyta</taxon>
        <taxon>Spermatophyta</taxon>
        <taxon>Magnoliopsida</taxon>
        <taxon>eudicotyledons</taxon>
        <taxon>Gunneridae</taxon>
        <taxon>Pentapetalae</taxon>
        <taxon>rosids</taxon>
        <taxon>fabids</taxon>
        <taxon>Malpighiales</taxon>
        <taxon>Linaceae</taxon>
        <taxon>Linum</taxon>
    </lineage>
</organism>
<dbReference type="InterPro" id="IPR013087">
    <property type="entry name" value="Znf_C2H2_type"/>
</dbReference>
<sequence length="383" mass="42652">MAFFGGSNSISFNSTPESIAPNQDSIDSCTNDPLLTLGLACSSTPTTIPLGEREHSCTFIPGQFGVNKRVTKVKKTYVTAYRPGPHNHMIAPPDILNQNSLPEGFVVTKKIEKTVEYFFPSPPISTHHHLHFTNASHHPQTSSTHDYNSPPPHHHVQPHQPNYPKTSINTTPNTMNHPFTSSKHFVPHTETHPTHPNQSKPHGKDSVVILDVDDEFVPLISDDDDVNYFDSDDDFADYMGENEHSIDDDDEMIHRSNPGRTHSLPHRKHGPYGCPRCNEVLPTPQAFAAHARGHYKNESKEERDERLAARKRRSGFAFVGSSSSSGDGPTTTTTMLPAGKYMAWNDYDPHIPPVIRNITGKEWREIQSMEGASSSQADDLDEP</sequence>
<dbReference type="PROSITE" id="PS00028">
    <property type="entry name" value="ZINC_FINGER_C2H2_1"/>
    <property type="match status" value="1"/>
</dbReference>
<gene>
    <name evidence="3" type="ORF">LTRI10_LOCUS38382</name>
</gene>
<feature type="compositionally biased region" description="Polar residues" evidence="1">
    <location>
        <begin position="163"/>
        <end position="183"/>
    </location>
</feature>